<evidence type="ECO:0000256" key="10">
    <source>
        <dbReference type="PIRSR" id="PIRSR038928-1"/>
    </source>
</evidence>
<comment type="similarity">
    <text evidence="2">Belongs to the catalase family.</text>
</comment>
<evidence type="ECO:0000256" key="12">
    <source>
        <dbReference type="SAM" id="MobiDB-lite"/>
    </source>
</evidence>
<dbReference type="InterPro" id="IPR011614">
    <property type="entry name" value="Catalase_core"/>
</dbReference>
<keyword evidence="4 14" id="KW-0575">Peroxidase</keyword>
<accession>A0A8J6JPB4</accession>
<feature type="region of interest" description="Disordered" evidence="12">
    <location>
        <begin position="1"/>
        <end position="82"/>
    </location>
</feature>
<evidence type="ECO:0000256" key="5">
    <source>
        <dbReference type="ARBA" id="ARBA00022617"/>
    </source>
</evidence>
<feature type="domain" description="Catalase core" evidence="13">
    <location>
        <begin position="85"/>
        <end position="458"/>
    </location>
</feature>
<sequence>MPIPKPVPRPAPVPPAQPRTERGSLPKEECAPAADRVRAEQEVCPPPLPEPRPEPACGEPCTPAAPVPAARTEPEGPAPRKIEWAPVQGAGPDPYGDQLGILHSQTVGPDGPVVLQDMALHETLNGFVHEKLVERAVHVKGWGAMGRFICEHDMSAYTMLPFLQRPGCTVPTASRFSLAVSNKGTPDTSRNVRGFSTKFYTEQGVFDLLCNHLPVFSVRDAIRFPESIKAFLPAPTNNLIDPQRFWDFVARAPESTNFVTWLYSDMGTVKSLRRLRAYGVNTYVWKNKCGERRYVKYHWIPKLGAEYITAGEAEQLACQNPDCAGQDLYDAIRRGDCPCYELNVQLMEPWNAEKLPYDPLDDTKVWSESDYPLIPVGTLTLDRNPDCYREQVEKLAFSPSNLLEGAELSADKMLQGRSFIYTDAQRYRLGQDFRRSKVNGQADWRADCQAPSGIGVEACGVQERTDICRQDDFTQAGEFFRSLCPEERERLTENLAGSLAAACGEVRRTVLGYLWQADEEYGRAVAEKLR</sequence>
<evidence type="ECO:0000313" key="15">
    <source>
        <dbReference type="Proteomes" id="UP000607645"/>
    </source>
</evidence>
<evidence type="ECO:0000256" key="3">
    <source>
        <dbReference type="ARBA" id="ARBA00012314"/>
    </source>
</evidence>
<name>A0A8J6JPB4_9FIRM</name>
<dbReference type="GO" id="GO:0042542">
    <property type="term" value="P:response to hydrogen peroxide"/>
    <property type="evidence" value="ECO:0007669"/>
    <property type="project" value="TreeGrafter"/>
</dbReference>
<dbReference type="SUPFAM" id="SSF56634">
    <property type="entry name" value="Heme-dependent catalase-like"/>
    <property type="match status" value="1"/>
</dbReference>
<dbReference type="Proteomes" id="UP000607645">
    <property type="component" value="Unassembled WGS sequence"/>
</dbReference>
<dbReference type="SMART" id="SM01060">
    <property type="entry name" value="Catalase"/>
    <property type="match status" value="1"/>
</dbReference>
<dbReference type="PANTHER" id="PTHR11465:SF23">
    <property type="entry name" value="CATALASE-2"/>
    <property type="match status" value="1"/>
</dbReference>
<feature type="active site" evidence="10">
    <location>
        <position position="211"/>
    </location>
</feature>
<dbReference type="PIRSF" id="PIRSF038928">
    <property type="entry name" value="Catalase_clade1-3"/>
    <property type="match status" value="1"/>
</dbReference>
<evidence type="ECO:0000313" key="14">
    <source>
        <dbReference type="EMBL" id="MBC5737805.1"/>
    </source>
</evidence>
<keyword evidence="5 11" id="KW-0349">Heme</keyword>
<evidence type="ECO:0000256" key="6">
    <source>
        <dbReference type="ARBA" id="ARBA00022723"/>
    </source>
</evidence>
<comment type="cofactor">
    <cofactor evidence="1 11">
        <name>heme</name>
        <dbReference type="ChEBI" id="CHEBI:30413"/>
    </cofactor>
</comment>
<dbReference type="InterPro" id="IPR020835">
    <property type="entry name" value="Catalase_sf"/>
</dbReference>
<evidence type="ECO:0000256" key="8">
    <source>
        <dbReference type="ARBA" id="ARBA00023004"/>
    </source>
</evidence>
<feature type="compositionally biased region" description="Basic and acidic residues" evidence="12">
    <location>
        <begin position="72"/>
        <end position="82"/>
    </location>
</feature>
<dbReference type="GO" id="GO:0020037">
    <property type="term" value="F:heme binding"/>
    <property type="evidence" value="ECO:0007669"/>
    <property type="project" value="InterPro"/>
</dbReference>
<organism evidence="14 15">
    <name type="scientific">Lawsonibacter faecis</name>
    <dbReference type="NCBI Taxonomy" id="2763052"/>
    <lineage>
        <taxon>Bacteria</taxon>
        <taxon>Bacillati</taxon>
        <taxon>Bacillota</taxon>
        <taxon>Clostridia</taxon>
        <taxon>Eubacteriales</taxon>
        <taxon>Oscillospiraceae</taxon>
        <taxon>Lawsonibacter</taxon>
    </lineage>
</organism>
<feature type="compositionally biased region" description="Pro residues" evidence="12">
    <location>
        <begin position="1"/>
        <end position="17"/>
    </location>
</feature>
<dbReference type="EC" id="1.11.1.6" evidence="3"/>
<reference evidence="14" key="1">
    <citation type="submission" date="2020-08" db="EMBL/GenBank/DDBJ databases">
        <title>Genome public.</title>
        <authorList>
            <person name="Liu C."/>
            <person name="Sun Q."/>
        </authorList>
    </citation>
    <scope>NUCLEOTIDE SEQUENCE</scope>
    <source>
        <strain evidence="14">NSJ-52</strain>
    </source>
</reference>
<dbReference type="AlphaFoldDB" id="A0A8J6JPB4"/>
<dbReference type="PANTHER" id="PTHR11465">
    <property type="entry name" value="CATALASE"/>
    <property type="match status" value="1"/>
</dbReference>
<keyword evidence="15" id="KW-1185">Reference proteome</keyword>
<dbReference type="PRINTS" id="PR00067">
    <property type="entry name" value="CATALASE"/>
</dbReference>
<gene>
    <name evidence="14" type="ORF">H8S62_12385</name>
</gene>
<dbReference type="Pfam" id="PF06628">
    <property type="entry name" value="Catalase-rel"/>
    <property type="match status" value="1"/>
</dbReference>
<evidence type="ECO:0000256" key="11">
    <source>
        <dbReference type="PIRSR" id="PIRSR038928-2"/>
    </source>
</evidence>
<evidence type="ECO:0000256" key="2">
    <source>
        <dbReference type="ARBA" id="ARBA00005329"/>
    </source>
</evidence>
<keyword evidence="8 11" id="KW-0408">Iron</keyword>
<dbReference type="GO" id="GO:0046872">
    <property type="term" value="F:metal ion binding"/>
    <property type="evidence" value="ECO:0007669"/>
    <property type="project" value="UniProtKB-KW"/>
</dbReference>
<keyword evidence="9" id="KW-0376">Hydrogen peroxide</keyword>
<evidence type="ECO:0000256" key="1">
    <source>
        <dbReference type="ARBA" id="ARBA00001971"/>
    </source>
</evidence>
<evidence type="ECO:0000256" key="7">
    <source>
        <dbReference type="ARBA" id="ARBA00023002"/>
    </source>
</evidence>
<dbReference type="GO" id="GO:0042744">
    <property type="term" value="P:hydrogen peroxide catabolic process"/>
    <property type="evidence" value="ECO:0007669"/>
    <property type="project" value="UniProtKB-KW"/>
</dbReference>
<dbReference type="EMBL" id="JACOPQ010000009">
    <property type="protein sequence ID" value="MBC5737805.1"/>
    <property type="molecule type" value="Genomic_DNA"/>
</dbReference>
<evidence type="ECO:0000256" key="9">
    <source>
        <dbReference type="ARBA" id="ARBA00023324"/>
    </source>
</evidence>
<evidence type="ECO:0000259" key="13">
    <source>
        <dbReference type="SMART" id="SM01060"/>
    </source>
</evidence>
<dbReference type="Gene3D" id="2.40.180.10">
    <property type="entry name" value="Catalase core domain"/>
    <property type="match status" value="1"/>
</dbReference>
<comment type="caution">
    <text evidence="14">The sequence shown here is derived from an EMBL/GenBank/DDBJ whole genome shotgun (WGS) entry which is preliminary data.</text>
</comment>
<evidence type="ECO:0000256" key="4">
    <source>
        <dbReference type="ARBA" id="ARBA00022559"/>
    </source>
</evidence>
<dbReference type="InterPro" id="IPR024711">
    <property type="entry name" value="Catalase_clade1/3"/>
</dbReference>
<keyword evidence="6 11" id="KW-0479">Metal-binding</keyword>
<dbReference type="GO" id="GO:0004096">
    <property type="term" value="F:catalase activity"/>
    <property type="evidence" value="ECO:0007669"/>
    <property type="project" value="UniProtKB-EC"/>
</dbReference>
<proteinExistence type="inferred from homology"/>
<dbReference type="InterPro" id="IPR018028">
    <property type="entry name" value="Catalase"/>
</dbReference>
<keyword evidence="7 14" id="KW-0560">Oxidoreductase</keyword>
<dbReference type="GO" id="GO:0005737">
    <property type="term" value="C:cytoplasm"/>
    <property type="evidence" value="ECO:0007669"/>
    <property type="project" value="TreeGrafter"/>
</dbReference>
<dbReference type="InterPro" id="IPR010582">
    <property type="entry name" value="Catalase_immune_responsive"/>
</dbReference>
<protein>
    <recommendedName>
        <fullName evidence="3">catalase</fullName>
        <ecNumber evidence="3">1.11.1.6</ecNumber>
    </recommendedName>
</protein>
<feature type="compositionally biased region" description="Basic and acidic residues" evidence="12">
    <location>
        <begin position="19"/>
        <end position="41"/>
    </location>
</feature>
<feature type="active site" evidence="10">
    <location>
        <position position="138"/>
    </location>
</feature>
<dbReference type="PROSITE" id="PS51402">
    <property type="entry name" value="CATALASE_3"/>
    <property type="match status" value="1"/>
</dbReference>
<dbReference type="Pfam" id="PF00199">
    <property type="entry name" value="Catalase"/>
    <property type="match status" value="1"/>
</dbReference>
<feature type="binding site" description="axial binding residue" evidence="11">
    <location>
        <position position="421"/>
    </location>
    <ligand>
        <name>heme</name>
        <dbReference type="ChEBI" id="CHEBI:30413"/>
    </ligand>
    <ligandPart>
        <name>Fe</name>
        <dbReference type="ChEBI" id="CHEBI:18248"/>
    </ligandPart>
</feature>